<dbReference type="SMART" id="SM00326">
    <property type="entry name" value="SH3"/>
    <property type="match status" value="2"/>
</dbReference>
<dbReference type="Gene3D" id="2.30.30.40">
    <property type="entry name" value="SH3 Domains"/>
    <property type="match status" value="2"/>
</dbReference>
<feature type="compositionally biased region" description="Low complexity" evidence="3">
    <location>
        <begin position="408"/>
        <end position="432"/>
    </location>
</feature>
<dbReference type="AlphaFoldDB" id="A0ABD1KPT2"/>
<proteinExistence type="predicted"/>
<dbReference type="SUPFAM" id="SSF64268">
    <property type="entry name" value="PX domain"/>
    <property type="match status" value="1"/>
</dbReference>
<evidence type="ECO:0000256" key="3">
    <source>
        <dbReference type="SAM" id="MobiDB-lite"/>
    </source>
</evidence>
<comment type="caution">
    <text evidence="6">The sequence shown here is derived from an EMBL/GenBank/DDBJ whole genome shotgun (WGS) entry which is preliminary data.</text>
</comment>
<dbReference type="InterPro" id="IPR036871">
    <property type="entry name" value="PX_dom_sf"/>
</dbReference>
<dbReference type="SUPFAM" id="SSF50044">
    <property type="entry name" value="SH3-domain"/>
    <property type="match status" value="2"/>
</dbReference>
<dbReference type="InterPro" id="IPR001452">
    <property type="entry name" value="SH3_domain"/>
</dbReference>
<feature type="domain" description="SH3" evidence="4">
    <location>
        <begin position="157"/>
        <end position="219"/>
    </location>
</feature>
<keyword evidence="7" id="KW-1185">Reference proteome</keyword>
<dbReference type="PANTHER" id="PTHR15706">
    <property type="entry name" value="SH3 MULTIPLE DOMAIN"/>
    <property type="match status" value="1"/>
</dbReference>
<dbReference type="InterPro" id="IPR051228">
    <property type="entry name" value="NADPH_Oxidase/PX-Domain"/>
</dbReference>
<organism evidence="6 7">
    <name type="scientific">Coilia grayii</name>
    <name type="common">Gray's grenadier anchovy</name>
    <dbReference type="NCBI Taxonomy" id="363190"/>
    <lineage>
        <taxon>Eukaryota</taxon>
        <taxon>Metazoa</taxon>
        <taxon>Chordata</taxon>
        <taxon>Craniata</taxon>
        <taxon>Vertebrata</taxon>
        <taxon>Euteleostomi</taxon>
        <taxon>Actinopterygii</taxon>
        <taxon>Neopterygii</taxon>
        <taxon>Teleostei</taxon>
        <taxon>Clupei</taxon>
        <taxon>Clupeiformes</taxon>
        <taxon>Clupeoidei</taxon>
        <taxon>Engraulidae</taxon>
        <taxon>Coilinae</taxon>
        <taxon>Coilia</taxon>
    </lineage>
</organism>
<evidence type="ECO:0000259" key="4">
    <source>
        <dbReference type="PROSITE" id="PS50002"/>
    </source>
</evidence>
<keyword evidence="1 2" id="KW-0728">SH3 domain</keyword>
<feature type="region of interest" description="Disordered" evidence="3">
    <location>
        <begin position="316"/>
        <end position="498"/>
    </location>
</feature>
<dbReference type="InterPro" id="IPR001683">
    <property type="entry name" value="PX_dom"/>
</dbReference>
<evidence type="ECO:0000259" key="5">
    <source>
        <dbReference type="PROSITE" id="PS50195"/>
    </source>
</evidence>
<dbReference type="InterPro" id="IPR035758">
    <property type="entry name" value="NoxO1_SH3_2"/>
</dbReference>
<accession>A0ABD1KPT2</accession>
<feature type="compositionally biased region" description="Low complexity" evidence="3">
    <location>
        <begin position="335"/>
        <end position="355"/>
    </location>
</feature>
<dbReference type="PANTHER" id="PTHR15706:SF10">
    <property type="entry name" value="NADPH OXIDASE ORGANIZER 1"/>
    <property type="match status" value="1"/>
</dbReference>
<protein>
    <recommendedName>
        <fullName evidence="8">NADPH oxidase organizer 1-like</fullName>
    </recommendedName>
</protein>
<feature type="compositionally biased region" description="Polar residues" evidence="3">
    <location>
        <begin position="363"/>
        <end position="381"/>
    </location>
</feature>
<feature type="domain" description="SH3" evidence="4">
    <location>
        <begin position="229"/>
        <end position="288"/>
    </location>
</feature>
<dbReference type="FunFam" id="2.30.30.40:FF:000233">
    <property type="entry name" value="NADPH oxidase organizer 1"/>
    <property type="match status" value="1"/>
</dbReference>
<dbReference type="PROSITE" id="PS50195">
    <property type="entry name" value="PX"/>
    <property type="match status" value="1"/>
</dbReference>
<name>A0ABD1KPT2_9TELE</name>
<reference evidence="6 7" key="1">
    <citation type="submission" date="2024-09" db="EMBL/GenBank/DDBJ databases">
        <title>A chromosome-level genome assembly of Gray's grenadier anchovy, Coilia grayii.</title>
        <authorList>
            <person name="Fu Z."/>
        </authorList>
    </citation>
    <scope>NUCLEOTIDE SEQUENCE [LARGE SCALE GENOMIC DNA]</scope>
    <source>
        <strain evidence="6">G4</strain>
        <tissue evidence="6">Muscle</tissue>
    </source>
</reference>
<dbReference type="EMBL" id="JBHFQA010000003">
    <property type="protein sequence ID" value="KAL2101182.1"/>
    <property type="molecule type" value="Genomic_DNA"/>
</dbReference>
<sequence>MDNQKYALSIKLIGVMHKESVKMYMASVLWTDQNEIVVYRSLKDFKDLHKKLKKRFPPPNPLRKSDRVVPKFKAKNAKKNVRKKGPSKSVLRLKALEQYCNDLLNCDVRVAHSEELRQFFLPKDKDLSPEFAKNSIVIMPSEESQGTGGGGNVTQPFVTETYRCVAPYETKDTKNKPFKVEIDQTVDVLIKDKAGWWLVENEAKSMAWFPAPYLEKVDADIGDELDNGDGGVLYCCSRTFKAKSSDELSVQMGSVVEVLQKSENGWWLVRHNRRTGYTPSMYLQPYSHPRIQLLATQKEMRGSALNLAQLGTPGGGAGVLQAPSTQQLSRSQGNLLQLPGSCSPSPSPSSAPRLSPQDRYKSRSLNVLETESESSIYQSPRSLGAPAIRAEAEESRSQHGSLTGGSEGSVASSEGSEFSFSDDASTTSGSDSLNLSRSDMEEELRRSRTPPPPTRHQLSPDSGPGVGVGGRLLPSRSDPNLAKGPAIPKVPPRPRAQDLSRCTTITRRNAMAAPNQLVPRIGTVTSY</sequence>
<dbReference type="Pfam" id="PF14604">
    <property type="entry name" value="SH3_9"/>
    <property type="match status" value="1"/>
</dbReference>
<evidence type="ECO:0000256" key="2">
    <source>
        <dbReference type="PROSITE-ProRule" id="PRU00192"/>
    </source>
</evidence>
<evidence type="ECO:0000313" key="6">
    <source>
        <dbReference type="EMBL" id="KAL2101182.1"/>
    </source>
</evidence>
<dbReference type="FunFam" id="3.30.1520.10:FF:000040">
    <property type="entry name" value="NADPH oxidase organizer 1"/>
    <property type="match status" value="1"/>
</dbReference>
<dbReference type="Pfam" id="PF00787">
    <property type="entry name" value="PX"/>
    <property type="match status" value="1"/>
</dbReference>
<dbReference type="Gene3D" id="3.30.1520.10">
    <property type="entry name" value="Phox-like domain"/>
    <property type="match status" value="1"/>
</dbReference>
<gene>
    <name evidence="6" type="ORF">ACEWY4_002943</name>
</gene>
<feature type="domain" description="PX" evidence="5">
    <location>
        <begin position="1"/>
        <end position="127"/>
    </location>
</feature>
<evidence type="ECO:0008006" key="8">
    <source>
        <dbReference type="Google" id="ProtNLM"/>
    </source>
</evidence>
<dbReference type="PROSITE" id="PS50002">
    <property type="entry name" value="SH3"/>
    <property type="match status" value="2"/>
</dbReference>
<dbReference type="Proteomes" id="UP001591681">
    <property type="component" value="Unassembled WGS sequence"/>
</dbReference>
<dbReference type="CDD" id="cd12024">
    <property type="entry name" value="SH3_NoxO1_2"/>
    <property type="match status" value="1"/>
</dbReference>
<dbReference type="FunFam" id="2.30.30.40:FF:000219">
    <property type="entry name" value="NADPH oxidase organizer 1"/>
    <property type="match status" value="1"/>
</dbReference>
<feature type="compositionally biased region" description="Polar residues" evidence="3">
    <location>
        <begin position="322"/>
        <end position="334"/>
    </location>
</feature>
<evidence type="ECO:0000313" key="7">
    <source>
        <dbReference type="Proteomes" id="UP001591681"/>
    </source>
</evidence>
<dbReference type="InterPro" id="IPR036028">
    <property type="entry name" value="SH3-like_dom_sf"/>
</dbReference>
<dbReference type="SMART" id="SM00312">
    <property type="entry name" value="PX"/>
    <property type="match status" value="1"/>
</dbReference>
<evidence type="ECO:0000256" key="1">
    <source>
        <dbReference type="ARBA" id="ARBA00022443"/>
    </source>
</evidence>